<dbReference type="OrthoDB" id="823504at2759"/>
<dbReference type="RefSeq" id="XP_017037575.2">
    <property type="nucleotide sequence ID" value="XM_017182086.3"/>
</dbReference>
<evidence type="ECO:0000256" key="1">
    <source>
        <dbReference type="ARBA" id="ARBA00004613"/>
    </source>
</evidence>
<dbReference type="PANTHER" id="PTHR11475">
    <property type="entry name" value="OXIDASE/PEROXIDASE"/>
    <property type="match status" value="1"/>
</dbReference>
<dbReference type="Gene3D" id="1.10.640.10">
    <property type="entry name" value="Haem peroxidase domain superfamily, animal type"/>
    <property type="match status" value="1"/>
</dbReference>
<dbReference type="GO" id="GO:0046872">
    <property type="term" value="F:metal ion binding"/>
    <property type="evidence" value="ECO:0007669"/>
    <property type="project" value="UniProtKB-KW"/>
</dbReference>
<evidence type="ECO:0000313" key="8">
    <source>
        <dbReference type="RefSeq" id="XP_017037575.2"/>
    </source>
</evidence>
<dbReference type="PROSITE" id="PS50292">
    <property type="entry name" value="PEROXIDASE_3"/>
    <property type="match status" value="1"/>
</dbReference>
<accession>A0A6P4J9J6</accession>
<dbReference type="GeneID" id="108085469"/>
<keyword evidence="2" id="KW-0964">Secreted</keyword>
<keyword evidence="5" id="KW-0349">Heme</keyword>
<dbReference type="GO" id="GO:0004601">
    <property type="term" value="F:peroxidase activity"/>
    <property type="evidence" value="ECO:0007669"/>
    <property type="project" value="UniProtKB-KW"/>
</dbReference>
<dbReference type="Pfam" id="PF03098">
    <property type="entry name" value="An_peroxidase"/>
    <property type="match status" value="1"/>
</dbReference>
<evidence type="ECO:0000256" key="3">
    <source>
        <dbReference type="ARBA" id="ARBA00022559"/>
    </source>
</evidence>
<feature type="compositionally biased region" description="Polar residues" evidence="6">
    <location>
        <begin position="40"/>
        <end position="51"/>
    </location>
</feature>
<dbReference type="GO" id="GO:0020037">
    <property type="term" value="F:heme binding"/>
    <property type="evidence" value="ECO:0007669"/>
    <property type="project" value="InterPro"/>
</dbReference>
<organism evidence="7 8">
    <name type="scientific">Drosophila kikkawai</name>
    <name type="common">Fruit fly</name>
    <dbReference type="NCBI Taxonomy" id="30033"/>
    <lineage>
        <taxon>Eukaryota</taxon>
        <taxon>Metazoa</taxon>
        <taxon>Ecdysozoa</taxon>
        <taxon>Arthropoda</taxon>
        <taxon>Hexapoda</taxon>
        <taxon>Insecta</taxon>
        <taxon>Pterygota</taxon>
        <taxon>Neoptera</taxon>
        <taxon>Endopterygota</taxon>
        <taxon>Diptera</taxon>
        <taxon>Brachycera</taxon>
        <taxon>Muscomorpha</taxon>
        <taxon>Ephydroidea</taxon>
        <taxon>Drosophilidae</taxon>
        <taxon>Drosophila</taxon>
        <taxon>Sophophora</taxon>
    </lineage>
</organism>
<keyword evidence="3 8" id="KW-0560">Oxidoreductase</keyword>
<protein>
    <submittedName>
        <fullName evidence="8">Chorion peroxidase</fullName>
    </submittedName>
</protein>
<keyword evidence="5" id="KW-0408">Iron</keyword>
<evidence type="ECO:0000313" key="7">
    <source>
        <dbReference type="Proteomes" id="UP001652661"/>
    </source>
</evidence>
<dbReference type="GO" id="GO:0006979">
    <property type="term" value="P:response to oxidative stress"/>
    <property type="evidence" value="ECO:0007669"/>
    <property type="project" value="InterPro"/>
</dbReference>
<dbReference type="PANTHER" id="PTHR11475:SF4">
    <property type="entry name" value="CHORION PEROXIDASE"/>
    <property type="match status" value="1"/>
</dbReference>
<dbReference type="GO" id="GO:0005576">
    <property type="term" value="C:extracellular region"/>
    <property type="evidence" value="ECO:0007669"/>
    <property type="project" value="UniProtKB-SubCell"/>
</dbReference>
<feature type="region of interest" description="Disordered" evidence="6">
    <location>
        <begin position="30"/>
        <end position="59"/>
    </location>
</feature>
<evidence type="ECO:0000256" key="6">
    <source>
        <dbReference type="SAM" id="MobiDB-lite"/>
    </source>
</evidence>
<evidence type="ECO:0000256" key="4">
    <source>
        <dbReference type="ARBA" id="ARBA00023180"/>
    </source>
</evidence>
<dbReference type="Proteomes" id="UP001652661">
    <property type="component" value="Chromosome 3R"/>
</dbReference>
<keyword evidence="7" id="KW-1185">Reference proteome</keyword>
<dbReference type="AlphaFoldDB" id="A0A6P4J9J6"/>
<dbReference type="GO" id="GO:0022412">
    <property type="term" value="P:cellular process involved in reproduction in multicellular organism"/>
    <property type="evidence" value="ECO:0007669"/>
    <property type="project" value="UniProtKB-ARBA"/>
</dbReference>
<dbReference type="OMA" id="IQCPAHV"/>
<comment type="subcellular location">
    <subcellularLocation>
        <location evidence="1">Secreted</location>
    </subcellularLocation>
</comment>
<keyword evidence="4" id="KW-0325">Glycoprotein</keyword>
<dbReference type="PRINTS" id="PR00457">
    <property type="entry name" value="ANPEROXIDASE"/>
</dbReference>
<dbReference type="InterPro" id="IPR010255">
    <property type="entry name" value="Haem_peroxidase_sf"/>
</dbReference>
<dbReference type="SUPFAM" id="SSF48113">
    <property type="entry name" value="Heme-dependent peroxidases"/>
    <property type="match status" value="1"/>
</dbReference>
<dbReference type="CDD" id="cd09823">
    <property type="entry name" value="peroxinectin_like"/>
    <property type="match status" value="1"/>
</dbReference>
<feature type="binding site" description="axial binding residue" evidence="5">
    <location>
        <position position="567"/>
    </location>
    <ligand>
        <name>heme b</name>
        <dbReference type="ChEBI" id="CHEBI:60344"/>
    </ligand>
    <ligandPart>
        <name>Fe</name>
        <dbReference type="ChEBI" id="CHEBI:18248"/>
    </ligandPart>
</feature>
<dbReference type="InterPro" id="IPR019791">
    <property type="entry name" value="Haem_peroxidase_animal"/>
</dbReference>
<evidence type="ECO:0000256" key="5">
    <source>
        <dbReference type="PIRSR" id="PIRSR619791-2"/>
    </source>
</evidence>
<name>A0A6P4J9J6_DROKI</name>
<proteinExistence type="predicted"/>
<sequence>MAADASAKLAEILIATQLRESEAAAFSVRQNRFNEDVDDQQTPAPVTTSPRTTKKPEPATSALLKKCQPCVGVKCVPKIQCPAHVRMESHEKPQICDLPAGQLGYCCQTGQNHTAAVRERTVSSFPAILSPAILEEARRNFEHLMHGVAQIPVRRGFPDFAHGLVFHSTANDDLQNFAISNTAIQQVITTQLFGKKEQVPVDDFITNNVPVQFTETPLAQHCQPPPVCRQVSSPYRSLDGTCNNPLPRRSLWGAAGQPMERLLPPAYEDGIWTPRAHSQSDGSPLLGARQISRTLLADVDRPHPRYNLLVMQFGQVLAHDVTQSSSVRLEDGSLVQCCSPQGKAPLSPQESHFACMPIMVEPDDEFFSAFGVRCLNFVRLSLVPSPDCQLGYGKQMSKVTHFVDASPVYGSSEEASRGLRSFRGGRLRMLNDFGRDLLPLTNDKTACPSEEAGKSCFNSGDGRTNQIISLITLQILLAREHNRVADSLNQINPSASDEWLFQEARRIVIAEMQHITYSEFLPIIIGPQQMKRFRLVPLDKGYARDYNIDVNPAITNEFSGAAYRMGHSSVDGKFHIRQEQGHIDEVVNIPDVMFNPSRMRKREFYDDMLRTLYSQPMQQVDSSISQGLSRFLFRGDSPFGLDLAAINIQRGRDQGLRSYNDYLELMGAAKLHSFQQFPSEIGQKLASVYRTPDDIDLWVGGLLEKAVDGGVVGVTFAEIIGDQFARFKQGDRYYYEYDETINPGAFTPAQLQELRKVTLARLICDNSDRLTLHEVPLAAFVRADHPGNQIIGCDDPNLPAVNLNAWRT</sequence>
<keyword evidence="3 8" id="KW-0575">Peroxidase</keyword>
<gene>
    <name evidence="8" type="primary">Pxt</name>
</gene>
<keyword evidence="5" id="KW-0479">Metal-binding</keyword>
<reference evidence="8" key="1">
    <citation type="submission" date="2025-08" db="UniProtKB">
        <authorList>
            <consortium name="RefSeq"/>
        </authorList>
    </citation>
    <scope>IDENTIFICATION</scope>
    <source>
        <strain evidence="8">14028-0561.14</strain>
        <tissue evidence="8">Whole fly</tissue>
    </source>
</reference>
<evidence type="ECO:0000256" key="2">
    <source>
        <dbReference type="ARBA" id="ARBA00022525"/>
    </source>
</evidence>
<dbReference type="InterPro" id="IPR037120">
    <property type="entry name" value="Haem_peroxidase_sf_animal"/>
</dbReference>